<evidence type="ECO:0000256" key="4">
    <source>
        <dbReference type="RuleBase" id="RU363099"/>
    </source>
</evidence>
<proteinExistence type="inferred from homology"/>
<evidence type="ECO:0000256" key="2">
    <source>
        <dbReference type="ARBA" id="ARBA00011738"/>
    </source>
</evidence>
<keyword evidence="6" id="KW-1185">Reference proteome</keyword>
<dbReference type="Gene3D" id="2.40.480.10">
    <property type="entry name" value="Allene oxide cyclase-like"/>
    <property type="match status" value="1"/>
</dbReference>
<keyword evidence="4" id="KW-0732">Signal</keyword>
<comment type="function">
    <text evidence="4">Dirigent proteins impart stereoselectivity on the phenoxy radical-coupling reaction, yielding optically active lignans from two molecules of coniferyl alcohol in the biosynthesis of lignans, flavonolignans, and alkaloids and thus plays a central role in plant secondary metabolism.</text>
</comment>
<accession>A0AA38Z8B6</accession>
<dbReference type="PANTHER" id="PTHR46215">
    <property type="entry name" value="DIRIGENT PROTEIN 24-RELATED"/>
    <property type="match status" value="1"/>
</dbReference>
<evidence type="ECO:0000313" key="5">
    <source>
        <dbReference type="EMBL" id="KAJ9684107.1"/>
    </source>
</evidence>
<comment type="similarity">
    <text evidence="1 4">Belongs to the plant dirigent protein family.</text>
</comment>
<evidence type="ECO:0000256" key="3">
    <source>
        <dbReference type="ARBA" id="ARBA00022525"/>
    </source>
</evidence>
<gene>
    <name evidence="5" type="ORF">PVL29_016549</name>
</gene>
<dbReference type="Pfam" id="PF03018">
    <property type="entry name" value="Dirigent"/>
    <property type="match status" value="1"/>
</dbReference>
<dbReference type="InterPro" id="IPR004265">
    <property type="entry name" value="Dirigent"/>
</dbReference>
<dbReference type="Proteomes" id="UP001168098">
    <property type="component" value="Unassembled WGS sequence"/>
</dbReference>
<comment type="subcellular location">
    <subcellularLocation>
        <location evidence="4">Secreted</location>
        <location evidence="4">Extracellular space</location>
        <location evidence="4">Apoplast</location>
    </subcellularLocation>
</comment>
<feature type="signal peptide" evidence="4">
    <location>
        <begin position="1"/>
        <end position="26"/>
    </location>
</feature>
<evidence type="ECO:0000256" key="1">
    <source>
        <dbReference type="ARBA" id="ARBA00010746"/>
    </source>
</evidence>
<organism evidence="5 6">
    <name type="scientific">Vitis rotundifolia</name>
    <name type="common">Muscadine grape</name>
    <dbReference type="NCBI Taxonomy" id="103349"/>
    <lineage>
        <taxon>Eukaryota</taxon>
        <taxon>Viridiplantae</taxon>
        <taxon>Streptophyta</taxon>
        <taxon>Embryophyta</taxon>
        <taxon>Tracheophyta</taxon>
        <taxon>Spermatophyta</taxon>
        <taxon>Magnoliopsida</taxon>
        <taxon>eudicotyledons</taxon>
        <taxon>Gunneridae</taxon>
        <taxon>Pentapetalae</taxon>
        <taxon>rosids</taxon>
        <taxon>Vitales</taxon>
        <taxon>Vitaceae</taxon>
        <taxon>Viteae</taxon>
        <taxon>Vitis</taxon>
    </lineage>
</organism>
<reference evidence="5 6" key="1">
    <citation type="journal article" date="2023" name="BMC Biotechnol.">
        <title>Vitis rotundifolia cv Carlos genome sequencing.</title>
        <authorList>
            <person name="Huff M."/>
            <person name="Hulse-Kemp A."/>
            <person name="Scheffler B."/>
            <person name="Youngblood R."/>
            <person name="Simpson S."/>
            <person name="Babiker E."/>
            <person name="Staton M."/>
        </authorList>
    </citation>
    <scope>NUCLEOTIDE SEQUENCE [LARGE SCALE GENOMIC DNA]</scope>
    <source>
        <tissue evidence="5">Leaf</tissue>
    </source>
</reference>
<keyword evidence="4" id="KW-0052">Apoplast</keyword>
<dbReference type="InterPro" id="IPR044859">
    <property type="entry name" value="Allene_oxi_cyc_Dirigent"/>
</dbReference>
<name>A0AA38Z8B6_VITRO</name>
<feature type="chain" id="PRO_5041482051" description="Dirigent protein" evidence="4">
    <location>
        <begin position="27"/>
        <end position="242"/>
    </location>
</feature>
<sequence length="242" mass="25542">MTKLIISILGLPWLLIFMAIVNQSSSARTLGNPPPPTHHKPHPTTNFFMQNLLAKTKPLWRPATTKVNHQLPFPKPVGFFPPNGGIPLPEPSPNAPATGLPTQTLDLSGISLSFPAIATLQELEFGTVLIIDEDLFEGTAVTPSSLLGKAQGVSVASSEDGSSHMMAMTTTFAGGEYKDSLRFFGVLRTDVPESHIAIIGGTGKYDGANGYTTVKAVTAGLNASAEGSEGASKPLLFNVYLS</sequence>
<evidence type="ECO:0000313" key="6">
    <source>
        <dbReference type="Proteomes" id="UP001168098"/>
    </source>
</evidence>
<dbReference type="GO" id="GO:0048046">
    <property type="term" value="C:apoplast"/>
    <property type="evidence" value="ECO:0007669"/>
    <property type="project" value="UniProtKB-SubCell"/>
</dbReference>
<comment type="caution">
    <text evidence="5">The sequence shown here is derived from an EMBL/GenBank/DDBJ whole genome shotgun (WGS) entry which is preliminary data.</text>
</comment>
<dbReference type="GO" id="GO:0009699">
    <property type="term" value="P:phenylpropanoid biosynthetic process"/>
    <property type="evidence" value="ECO:0007669"/>
    <property type="project" value="UniProtKB-ARBA"/>
</dbReference>
<keyword evidence="3 4" id="KW-0964">Secreted</keyword>
<dbReference type="AlphaFoldDB" id="A0AA38Z8B6"/>
<protein>
    <recommendedName>
        <fullName evidence="4">Dirigent protein</fullName>
    </recommendedName>
</protein>
<dbReference type="EMBL" id="JARBHA010000013">
    <property type="protein sequence ID" value="KAJ9684107.1"/>
    <property type="molecule type" value="Genomic_DNA"/>
</dbReference>
<dbReference type="PANTHER" id="PTHR46215:SF17">
    <property type="entry name" value="DIRIGENT PROTEIN"/>
    <property type="match status" value="1"/>
</dbReference>
<comment type="subunit">
    <text evidence="2 4">Homodimer.</text>
</comment>